<gene>
    <name evidence="3" type="ORF">JOC86_003020</name>
</gene>
<keyword evidence="4" id="KW-1185">Reference proteome</keyword>
<feature type="domain" description="VOC" evidence="2">
    <location>
        <begin position="5"/>
        <end position="119"/>
    </location>
</feature>
<evidence type="ECO:0000313" key="3">
    <source>
        <dbReference type="EMBL" id="MBM7586468.1"/>
    </source>
</evidence>
<dbReference type="Pfam" id="PF00903">
    <property type="entry name" value="Glyoxalase"/>
    <property type="match status" value="1"/>
</dbReference>
<dbReference type="SUPFAM" id="SSF54593">
    <property type="entry name" value="Glyoxalase/Bleomycin resistance protein/Dihydroxybiphenyl dioxygenase"/>
    <property type="match status" value="1"/>
</dbReference>
<comment type="caution">
    <text evidence="3">The sequence shown here is derived from an EMBL/GenBank/DDBJ whole genome shotgun (WGS) entry which is preliminary data.</text>
</comment>
<dbReference type="InterPro" id="IPR037523">
    <property type="entry name" value="VOC_core"/>
</dbReference>
<dbReference type="InterPro" id="IPR029068">
    <property type="entry name" value="Glyas_Bleomycin-R_OHBP_Dase"/>
</dbReference>
<dbReference type="RefSeq" id="WP_205173686.1">
    <property type="nucleotide sequence ID" value="NZ_JAFBDZ010000003.1"/>
</dbReference>
<dbReference type="PANTHER" id="PTHR36113">
    <property type="entry name" value="LYASE, PUTATIVE-RELATED-RELATED"/>
    <property type="match status" value="1"/>
</dbReference>
<dbReference type="EMBL" id="JAFBDZ010000003">
    <property type="protein sequence ID" value="MBM7586468.1"/>
    <property type="molecule type" value="Genomic_DNA"/>
</dbReference>
<organism evidence="3 4">
    <name type="scientific">Rossellomorea pakistanensis</name>
    <dbReference type="NCBI Taxonomy" id="992288"/>
    <lineage>
        <taxon>Bacteria</taxon>
        <taxon>Bacillati</taxon>
        <taxon>Bacillota</taxon>
        <taxon>Bacilli</taxon>
        <taxon>Bacillales</taxon>
        <taxon>Bacillaceae</taxon>
        <taxon>Rossellomorea</taxon>
    </lineage>
</organism>
<protein>
    <submittedName>
        <fullName evidence="3">Metallothiol transferase</fullName>
        <ecNumber evidence="3">2.5.1.-</ecNumber>
    </submittedName>
</protein>
<sequence length="129" mass="14917">MKVKGFNHLTLNISSLDQSIHFYENILGCKLVHKGRMDCYLEWGEAWICLQERVELSPLSHQLGVDHIAFFIEEDEFHKAVQKLRVSQVPIVRGPLKRGGGWTINFLDPDGIQFELHTATLQKRMADWT</sequence>
<dbReference type="InterPro" id="IPR004360">
    <property type="entry name" value="Glyas_Fos-R_dOase_dom"/>
</dbReference>
<accession>A0ABS2NF31</accession>
<keyword evidence="3" id="KW-0808">Transferase</keyword>
<evidence type="ECO:0000256" key="1">
    <source>
        <dbReference type="ARBA" id="ARBA00022723"/>
    </source>
</evidence>
<reference evidence="3 4" key="1">
    <citation type="submission" date="2021-01" db="EMBL/GenBank/DDBJ databases">
        <title>Genomic Encyclopedia of Type Strains, Phase IV (KMG-IV): sequencing the most valuable type-strain genomes for metagenomic binning, comparative biology and taxonomic classification.</title>
        <authorList>
            <person name="Goeker M."/>
        </authorList>
    </citation>
    <scope>NUCLEOTIDE SEQUENCE [LARGE SCALE GENOMIC DNA]</scope>
    <source>
        <strain evidence="3 4">DSM 24834</strain>
    </source>
</reference>
<proteinExistence type="predicted"/>
<dbReference type="PROSITE" id="PS51819">
    <property type="entry name" value="VOC"/>
    <property type="match status" value="1"/>
</dbReference>
<dbReference type="Proteomes" id="UP001646157">
    <property type="component" value="Unassembled WGS sequence"/>
</dbReference>
<dbReference type="InterPro" id="IPR051332">
    <property type="entry name" value="Fosfomycin_Res_Enzymes"/>
</dbReference>
<dbReference type="EC" id="2.5.1.-" evidence="3"/>
<dbReference type="PANTHER" id="PTHR36113:SF6">
    <property type="entry name" value="FOSFOMYCIN RESISTANCE PROTEIN FOSX"/>
    <property type="match status" value="1"/>
</dbReference>
<name>A0ABS2NF31_9BACI</name>
<evidence type="ECO:0000259" key="2">
    <source>
        <dbReference type="PROSITE" id="PS51819"/>
    </source>
</evidence>
<keyword evidence="1" id="KW-0479">Metal-binding</keyword>
<evidence type="ECO:0000313" key="4">
    <source>
        <dbReference type="Proteomes" id="UP001646157"/>
    </source>
</evidence>
<dbReference type="Gene3D" id="3.10.180.10">
    <property type="entry name" value="2,3-Dihydroxybiphenyl 1,2-Dioxygenase, domain 1"/>
    <property type="match status" value="1"/>
</dbReference>
<dbReference type="GO" id="GO:0016740">
    <property type="term" value="F:transferase activity"/>
    <property type="evidence" value="ECO:0007669"/>
    <property type="project" value="UniProtKB-KW"/>
</dbReference>